<sequence>MEEIAERLRAAGPAITASTLPLTAGFREKFQCNNWNYTLAALVSEPLAGVSLGHYLTGDNISEDYVALAKSTPLRTERPSVGDEGIMFGAMGVNSRVNDLLVY</sequence>
<reference evidence="1" key="1">
    <citation type="journal article" date="2023" name="Mol. Phylogenet. Evol.">
        <title>Genome-scale phylogeny and comparative genomics of the fungal order Sordariales.</title>
        <authorList>
            <person name="Hensen N."/>
            <person name="Bonometti L."/>
            <person name="Westerberg I."/>
            <person name="Brannstrom I.O."/>
            <person name="Guillou S."/>
            <person name="Cros-Aarteil S."/>
            <person name="Calhoun S."/>
            <person name="Haridas S."/>
            <person name="Kuo A."/>
            <person name="Mondo S."/>
            <person name="Pangilinan J."/>
            <person name="Riley R."/>
            <person name="LaButti K."/>
            <person name="Andreopoulos B."/>
            <person name="Lipzen A."/>
            <person name="Chen C."/>
            <person name="Yan M."/>
            <person name="Daum C."/>
            <person name="Ng V."/>
            <person name="Clum A."/>
            <person name="Steindorff A."/>
            <person name="Ohm R.A."/>
            <person name="Martin F."/>
            <person name="Silar P."/>
            <person name="Natvig D.O."/>
            <person name="Lalanne C."/>
            <person name="Gautier V."/>
            <person name="Ament-Velasquez S.L."/>
            <person name="Kruys A."/>
            <person name="Hutchinson M.I."/>
            <person name="Powell A.J."/>
            <person name="Barry K."/>
            <person name="Miller A.N."/>
            <person name="Grigoriev I.V."/>
            <person name="Debuchy R."/>
            <person name="Gladieux P."/>
            <person name="Hiltunen Thoren M."/>
            <person name="Johannesson H."/>
        </authorList>
    </citation>
    <scope>NUCLEOTIDE SEQUENCE</scope>
    <source>
        <strain evidence="1">CBS 232.78</strain>
    </source>
</reference>
<dbReference type="AlphaFoldDB" id="A0AAE0K2Y5"/>
<comment type="caution">
    <text evidence="1">The sequence shown here is derived from an EMBL/GenBank/DDBJ whole genome shotgun (WGS) entry which is preliminary data.</text>
</comment>
<reference evidence="1" key="2">
    <citation type="submission" date="2023-06" db="EMBL/GenBank/DDBJ databases">
        <authorList>
            <consortium name="Lawrence Berkeley National Laboratory"/>
            <person name="Haridas S."/>
            <person name="Hensen N."/>
            <person name="Bonometti L."/>
            <person name="Westerberg I."/>
            <person name="Brannstrom I.O."/>
            <person name="Guillou S."/>
            <person name="Cros-Aarteil S."/>
            <person name="Calhoun S."/>
            <person name="Kuo A."/>
            <person name="Mondo S."/>
            <person name="Pangilinan J."/>
            <person name="Riley R."/>
            <person name="LaButti K."/>
            <person name="Andreopoulos B."/>
            <person name="Lipzen A."/>
            <person name="Chen C."/>
            <person name="Yanf M."/>
            <person name="Daum C."/>
            <person name="Ng V."/>
            <person name="Clum A."/>
            <person name="Steindorff A."/>
            <person name="Ohm R."/>
            <person name="Martin F."/>
            <person name="Silar P."/>
            <person name="Natvig D."/>
            <person name="Lalanne C."/>
            <person name="Gautier V."/>
            <person name="Ament-velasquez S.L."/>
            <person name="Kruys A."/>
            <person name="Hutchinson M.I."/>
            <person name="Powell A.J."/>
            <person name="Barry K."/>
            <person name="Miller A.N."/>
            <person name="Grigoriev I.V."/>
            <person name="Debuchy R."/>
            <person name="Gladieux P."/>
            <person name="Thoren M.H."/>
            <person name="Johannesson H."/>
        </authorList>
    </citation>
    <scope>NUCLEOTIDE SEQUENCE</scope>
    <source>
        <strain evidence="1">CBS 232.78</strain>
    </source>
</reference>
<dbReference type="Proteomes" id="UP001285441">
    <property type="component" value="Unassembled WGS sequence"/>
</dbReference>
<keyword evidence="2" id="KW-1185">Reference proteome</keyword>
<protein>
    <submittedName>
        <fullName evidence="1">Uncharacterized protein</fullName>
    </submittedName>
</protein>
<evidence type="ECO:0000313" key="2">
    <source>
        <dbReference type="Proteomes" id="UP001285441"/>
    </source>
</evidence>
<proteinExistence type="predicted"/>
<gene>
    <name evidence="1" type="ORF">B0H63DRAFT_528770</name>
</gene>
<evidence type="ECO:0000313" key="1">
    <source>
        <dbReference type="EMBL" id="KAK3368401.1"/>
    </source>
</evidence>
<organism evidence="1 2">
    <name type="scientific">Podospora didyma</name>
    <dbReference type="NCBI Taxonomy" id="330526"/>
    <lineage>
        <taxon>Eukaryota</taxon>
        <taxon>Fungi</taxon>
        <taxon>Dikarya</taxon>
        <taxon>Ascomycota</taxon>
        <taxon>Pezizomycotina</taxon>
        <taxon>Sordariomycetes</taxon>
        <taxon>Sordariomycetidae</taxon>
        <taxon>Sordariales</taxon>
        <taxon>Podosporaceae</taxon>
        <taxon>Podospora</taxon>
    </lineage>
</organism>
<name>A0AAE0K2Y5_9PEZI</name>
<accession>A0AAE0K2Y5</accession>
<dbReference type="EMBL" id="JAULSW010000010">
    <property type="protein sequence ID" value="KAK3368401.1"/>
    <property type="molecule type" value="Genomic_DNA"/>
</dbReference>